<dbReference type="InParanoid" id="A0A165LRM0"/>
<accession>A0A165LRM0</accession>
<dbReference type="InterPro" id="IPR017853">
    <property type="entry name" value="GH"/>
</dbReference>
<protein>
    <recommendedName>
        <fullName evidence="6">Chitinase</fullName>
    </recommendedName>
</protein>
<feature type="compositionally biased region" description="Low complexity" evidence="1">
    <location>
        <begin position="347"/>
        <end position="359"/>
    </location>
</feature>
<feature type="transmembrane region" description="Helical" evidence="2">
    <location>
        <begin position="372"/>
        <end position="395"/>
    </location>
</feature>
<feature type="compositionally biased region" description="Polar residues" evidence="1">
    <location>
        <begin position="334"/>
        <end position="346"/>
    </location>
</feature>
<evidence type="ECO:0000256" key="2">
    <source>
        <dbReference type="SAM" id="Phobius"/>
    </source>
</evidence>
<dbReference type="EMBL" id="KV425921">
    <property type="protein sequence ID" value="KZV98222.1"/>
    <property type="molecule type" value="Genomic_DNA"/>
</dbReference>
<dbReference type="Gene3D" id="3.20.20.80">
    <property type="entry name" value="Glycosidases"/>
    <property type="match status" value="1"/>
</dbReference>
<keyword evidence="2" id="KW-0812">Transmembrane</keyword>
<keyword evidence="2" id="KW-0472">Membrane</keyword>
<organism evidence="4 5">
    <name type="scientific">Exidia glandulosa HHB12029</name>
    <dbReference type="NCBI Taxonomy" id="1314781"/>
    <lineage>
        <taxon>Eukaryota</taxon>
        <taxon>Fungi</taxon>
        <taxon>Dikarya</taxon>
        <taxon>Basidiomycota</taxon>
        <taxon>Agaricomycotina</taxon>
        <taxon>Agaricomycetes</taxon>
        <taxon>Auriculariales</taxon>
        <taxon>Exidiaceae</taxon>
        <taxon>Exidia</taxon>
    </lineage>
</organism>
<dbReference type="Proteomes" id="UP000077266">
    <property type="component" value="Unassembled WGS sequence"/>
</dbReference>
<dbReference type="SUPFAM" id="SSF51445">
    <property type="entry name" value="(Trans)glycosidases"/>
    <property type="match status" value="1"/>
</dbReference>
<feature type="region of interest" description="Disordered" evidence="1">
    <location>
        <begin position="334"/>
        <end position="359"/>
    </location>
</feature>
<evidence type="ECO:0000313" key="4">
    <source>
        <dbReference type="EMBL" id="KZV98222.1"/>
    </source>
</evidence>
<gene>
    <name evidence="4" type="ORF">EXIGLDRAFT_746714</name>
</gene>
<feature type="region of interest" description="Disordered" evidence="1">
    <location>
        <begin position="449"/>
        <end position="484"/>
    </location>
</feature>
<sequence>MQHLVMGALGLGAVPHHVLLSVVQDAFNVINVDRVTFQNDMQFHWSICFTCSGAKETEAQFTAGLTTKLQRGTSVRISMAVDMALFTNDTTRETFVSRTFDLVNKYQFTGIDVLPNDKLPPLDTGDTDFSHPRTAVVLNFIAAFREIKAHFGPNFTLTFTTPPSTFQSLSSPSVYQSSGALLPVLHALRDDIVVICQGLSTDEGNTVVDSNGVSVSSFTADYWVALARPLLQGFNVAGNPFPAFAPEQVCLGWRTPGLSAKGPTATEREAFDSHLQIFQDGITCIMQDTACNTISPSGEPFPNLLGVAVFFINDDAFLGGSFARVFPPLLDNAQASTSPPDTSINQTGSPSTSTTLSPSSVVMGNSHGLQGAVIAAIIIPVVALVILAVLLIIVLRRRRPSPDTEAPRSDIVATSSVAHGSESNQYMLSAPQPYSAPVTIAPRAVSKGAVPRTFGAHDEQSHPTESEEHSSDFEPAPPLYYAGR</sequence>
<evidence type="ECO:0008006" key="6">
    <source>
        <dbReference type="Google" id="ProtNLM"/>
    </source>
</evidence>
<feature type="compositionally biased region" description="Basic and acidic residues" evidence="1">
    <location>
        <begin position="455"/>
        <end position="472"/>
    </location>
</feature>
<reference evidence="4 5" key="1">
    <citation type="journal article" date="2016" name="Mol. Biol. Evol.">
        <title>Comparative Genomics of Early-Diverging Mushroom-Forming Fungi Provides Insights into the Origins of Lignocellulose Decay Capabilities.</title>
        <authorList>
            <person name="Nagy L.G."/>
            <person name="Riley R."/>
            <person name="Tritt A."/>
            <person name="Adam C."/>
            <person name="Daum C."/>
            <person name="Floudas D."/>
            <person name="Sun H."/>
            <person name="Yadav J.S."/>
            <person name="Pangilinan J."/>
            <person name="Larsson K.H."/>
            <person name="Matsuura K."/>
            <person name="Barry K."/>
            <person name="Labutti K."/>
            <person name="Kuo R."/>
            <person name="Ohm R.A."/>
            <person name="Bhattacharya S.S."/>
            <person name="Shirouzu T."/>
            <person name="Yoshinaga Y."/>
            <person name="Martin F.M."/>
            <person name="Grigoriev I.V."/>
            <person name="Hibbett D.S."/>
        </authorList>
    </citation>
    <scope>NUCLEOTIDE SEQUENCE [LARGE SCALE GENOMIC DNA]</scope>
    <source>
        <strain evidence="4 5">HHB12029</strain>
    </source>
</reference>
<evidence type="ECO:0000256" key="3">
    <source>
        <dbReference type="SAM" id="SignalP"/>
    </source>
</evidence>
<feature type="signal peptide" evidence="3">
    <location>
        <begin position="1"/>
        <end position="20"/>
    </location>
</feature>
<dbReference type="AlphaFoldDB" id="A0A165LRM0"/>
<keyword evidence="3" id="KW-0732">Signal</keyword>
<evidence type="ECO:0000313" key="5">
    <source>
        <dbReference type="Proteomes" id="UP000077266"/>
    </source>
</evidence>
<proteinExistence type="predicted"/>
<keyword evidence="5" id="KW-1185">Reference proteome</keyword>
<feature type="chain" id="PRO_5007861866" description="Chitinase" evidence="3">
    <location>
        <begin position="21"/>
        <end position="484"/>
    </location>
</feature>
<keyword evidence="2" id="KW-1133">Transmembrane helix</keyword>
<evidence type="ECO:0000256" key="1">
    <source>
        <dbReference type="SAM" id="MobiDB-lite"/>
    </source>
</evidence>
<name>A0A165LRM0_EXIGL</name>